<dbReference type="Proteomes" id="UP000033457">
    <property type="component" value="Chromosome"/>
</dbReference>
<protein>
    <submittedName>
        <fullName evidence="2">Acetyl-CoA carboxylase subunit</fullName>
    </submittedName>
    <submittedName>
        <fullName evidence="1">Acyl-CoA carboxylase epsilon subunit</fullName>
    </submittedName>
</protein>
<dbReference type="KEGG" id="cku:UL82_02280"/>
<dbReference type="Pfam" id="PF13822">
    <property type="entry name" value="ACC_epsilon"/>
    <property type="match status" value="1"/>
</dbReference>
<dbReference type="OrthoDB" id="4411387at2"/>
<reference evidence="2 4" key="2">
    <citation type="submission" date="2018-12" db="EMBL/GenBank/DDBJ databases">
        <authorList>
            <consortium name="Pathogen Informatics"/>
        </authorList>
    </citation>
    <scope>NUCLEOTIDE SEQUENCE [LARGE SCALE GENOMIC DNA]</scope>
    <source>
        <strain evidence="2 4">NCTC949</strain>
    </source>
</reference>
<dbReference type="HOGENOM" id="CLU_175330_0_1_11"/>
<accession>A0A0F6TCG9</accession>
<dbReference type="EMBL" id="LR134377">
    <property type="protein sequence ID" value="VEH04714.1"/>
    <property type="molecule type" value="Genomic_DNA"/>
</dbReference>
<sequence length="77" mass="8659">MSDENTTEEKKPFLRVLKGNPDSTQVAAITALFASMAHHGTSAAHPHRERNLWGNIEDRLQRSTTYNPAAFQNVSFF</sequence>
<gene>
    <name evidence="2" type="primary">accE</name>
    <name evidence="2" type="ORF">NCTC949_00235</name>
    <name evidence="1" type="ORF">UL82_02280</name>
</gene>
<organism evidence="1 3">
    <name type="scientific">Corynebacterium kutscheri</name>
    <dbReference type="NCBI Taxonomy" id="35755"/>
    <lineage>
        <taxon>Bacteria</taxon>
        <taxon>Bacillati</taxon>
        <taxon>Actinomycetota</taxon>
        <taxon>Actinomycetes</taxon>
        <taxon>Mycobacteriales</taxon>
        <taxon>Corynebacteriaceae</taxon>
        <taxon>Corynebacterium</taxon>
    </lineage>
</organism>
<name>A0A0F6TCG9_9CORY</name>
<proteinExistence type="predicted"/>
<dbReference type="GO" id="GO:0003989">
    <property type="term" value="F:acetyl-CoA carboxylase activity"/>
    <property type="evidence" value="ECO:0007669"/>
    <property type="project" value="InterPro"/>
</dbReference>
<evidence type="ECO:0000313" key="3">
    <source>
        <dbReference type="Proteomes" id="UP000033457"/>
    </source>
</evidence>
<dbReference type="GO" id="GO:0004658">
    <property type="term" value="F:propionyl-CoA carboxylase activity"/>
    <property type="evidence" value="ECO:0007669"/>
    <property type="project" value="InterPro"/>
</dbReference>
<dbReference type="InterPro" id="IPR032716">
    <property type="entry name" value="ACC_epsilon"/>
</dbReference>
<reference evidence="1 3" key="1">
    <citation type="journal article" date="2015" name="Genome Announc.">
        <title>Complete Genome Sequence of Corynebacterium kutscheri DSM 20755, a Corynebacterial Type Strain with Remarkably Low G+C Content of Chromosomal DNA.</title>
        <authorList>
            <person name="Ruckert C."/>
            <person name="Albersmeier A."/>
            <person name="Winkler A."/>
            <person name="Tauch A."/>
        </authorList>
    </citation>
    <scope>NUCLEOTIDE SEQUENCE [LARGE SCALE GENOMIC DNA]</scope>
    <source>
        <strain evidence="1 3">DSM 20755</strain>
    </source>
</reference>
<dbReference type="RefSeq" id="WP_046438795.1">
    <property type="nucleotide sequence ID" value="NZ_CP011312.1"/>
</dbReference>
<evidence type="ECO:0000313" key="1">
    <source>
        <dbReference type="EMBL" id="AKE40681.1"/>
    </source>
</evidence>
<dbReference type="AlphaFoldDB" id="A0A0F6TCG9"/>
<evidence type="ECO:0000313" key="4">
    <source>
        <dbReference type="Proteomes" id="UP000271380"/>
    </source>
</evidence>
<dbReference type="EMBL" id="CP011312">
    <property type="protein sequence ID" value="AKE40681.1"/>
    <property type="molecule type" value="Genomic_DNA"/>
</dbReference>
<dbReference type="Proteomes" id="UP000271380">
    <property type="component" value="Chromosome"/>
</dbReference>
<keyword evidence="3" id="KW-1185">Reference proteome</keyword>
<dbReference type="STRING" id="35755.UL82_02280"/>
<evidence type="ECO:0000313" key="2">
    <source>
        <dbReference type="EMBL" id="VEH04714.1"/>
    </source>
</evidence>